<evidence type="ECO:0000313" key="2">
    <source>
        <dbReference type="EMBL" id="EES89354.1"/>
    </source>
</evidence>
<dbReference type="EMBL" id="CM000776">
    <property type="protein sequence ID" value="EES89354.1"/>
    <property type="molecule type" value="Genomic_DNA"/>
</dbReference>
<comment type="similarity">
    <text evidence="1">Belongs to the short-chain dehydrogenases/reductases (SDR) family.</text>
</comment>
<dbReference type="eggNOG" id="COG0300">
    <property type="taxonomic scope" value="Bacteria"/>
</dbReference>
<evidence type="ECO:0000313" key="3">
    <source>
        <dbReference type="Proteomes" id="UP000007032"/>
    </source>
</evidence>
<dbReference type="RefSeq" id="WP_006655333.1">
    <property type="nucleotide sequence ID" value="NZ_CM000776.2"/>
</dbReference>
<organism evidence="2 3">
    <name type="scientific">Helicobacter canadensis MIT 98-5491</name>
    <dbReference type="NCBI Taxonomy" id="537970"/>
    <lineage>
        <taxon>Bacteria</taxon>
        <taxon>Pseudomonadati</taxon>
        <taxon>Campylobacterota</taxon>
        <taxon>Epsilonproteobacteria</taxon>
        <taxon>Campylobacterales</taxon>
        <taxon>Helicobacteraceae</taxon>
        <taxon>Helicobacter</taxon>
    </lineage>
</organism>
<dbReference type="HOGENOM" id="CLU_010194_1_2_7"/>
<dbReference type="InterPro" id="IPR050259">
    <property type="entry name" value="SDR"/>
</dbReference>
<dbReference type="PROSITE" id="PS00061">
    <property type="entry name" value="ADH_SHORT"/>
    <property type="match status" value="1"/>
</dbReference>
<dbReference type="InterPro" id="IPR020904">
    <property type="entry name" value="Sc_DH/Rdtase_CS"/>
</dbReference>
<evidence type="ECO:0000256" key="1">
    <source>
        <dbReference type="ARBA" id="ARBA00006484"/>
    </source>
</evidence>
<dbReference type="InterPro" id="IPR002347">
    <property type="entry name" value="SDR_fam"/>
</dbReference>
<accession>C5ZZ96</accession>
<dbReference type="CDD" id="cd05233">
    <property type="entry name" value="SDR_c"/>
    <property type="match status" value="1"/>
</dbReference>
<dbReference type="Gene3D" id="3.40.50.720">
    <property type="entry name" value="NAD(P)-binding Rossmann-like Domain"/>
    <property type="match status" value="1"/>
</dbReference>
<proteinExistence type="inferred from homology"/>
<name>C5ZZ96_9HELI</name>
<dbReference type="InterPro" id="IPR036291">
    <property type="entry name" value="NAD(P)-bd_dom_sf"/>
</dbReference>
<protein>
    <submittedName>
        <fullName evidence="2">Dehydrogenase</fullName>
    </submittedName>
</protein>
<reference evidence="2 3" key="1">
    <citation type="journal article" date="2009" name="J. Bacteriol.">
        <title>Genome sequence of the emerging pathogen Helicobacter canadensis.</title>
        <authorList>
            <person name="Loman N.J."/>
            <person name="Snyder L.A."/>
            <person name="Linton J.D."/>
            <person name="Langdon R."/>
            <person name="Lawson A.J."/>
            <person name="Weinstock G.M."/>
            <person name="Wren B.W."/>
            <person name="Pallen M.J."/>
        </authorList>
    </citation>
    <scope>NUCLEOTIDE SEQUENCE [LARGE SCALE GENOMIC DNA]</scope>
    <source>
        <strain evidence="2 3">MIT 98-5491</strain>
    </source>
</reference>
<dbReference type="Proteomes" id="UP000007032">
    <property type="component" value="Chromosome"/>
</dbReference>
<dbReference type="PANTHER" id="PTHR42879:SF2">
    <property type="entry name" value="3-OXOACYL-[ACYL-CARRIER-PROTEIN] REDUCTASE FABG"/>
    <property type="match status" value="1"/>
</dbReference>
<gene>
    <name evidence="2" type="ORF">HCAN_0638</name>
</gene>
<dbReference type="SUPFAM" id="SSF51735">
    <property type="entry name" value="NAD(P)-binding Rossmann-fold domains"/>
    <property type="match status" value="1"/>
</dbReference>
<sequence>MLKVLITGASSGVGLEVARRFHNENFYILLVARSADKLLAIKNELKNNIEVYPFDLMDRNSLHNFLLSLQSDNILPDIVIHNVGGRLEADEQPLTYEALQQSVHLNLGIAVSINSFLLPFYVKRKKGYILHISSDSATNGEGAPGYVASKAALNAYIKSTARFYAKDNICINGVMPGIIEFEGSSWARKRQIAPKIYYQALSRQPLQRFATLQEISQFILLLVKAQNMQTTGQIYILNGGK</sequence>
<keyword evidence="3" id="KW-1185">Reference proteome</keyword>
<dbReference type="STRING" id="537970.HCAN_0638"/>
<dbReference type="OrthoDB" id="9804774at2"/>
<dbReference type="PRINTS" id="PR00081">
    <property type="entry name" value="GDHRDH"/>
</dbReference>
<dbReference type="AlphaFoldDB" id="C5ZZ96"/>
<dbReference type="PANTHER" id="PTHR42879">
    <property type="entry name" value="3-OXOACYL-(ACYL-CARRIER-PROTEIN) REDUCTASE"/>
    <property type="match status" value="1"/>
</dbReference>
<dbReference type="GO" id="GO:0032787">
    <property type="term" value="P:monocarboxylic acid metabolic process"/>
    <property type="evidence" value="ECO:0007669"/>
    <property type="project" value="UniProtKB-ARBA"/>
</dbReference>
<dbReference type="Pfam" id="PF00106">
    <property type="entry name" value="adh_short"/>
    <property type="match status" value="1"/>
</dbReference>